<proteinExistence type="predicted"/>
<reference evidence="2" key="1">
    <citation type="submission" date="2020-04" db="EMBL/GenBank/DDBJ databases">
        <authorList>
            <person name="Chiriac C."/>
            <person name="Salcher M."/>
            <person name="Ghai R."/>
            <person name="Kavagutti S V."/>
        </authorList>
    </citation>
    <scope>NUCLEOTIDE SEQUENCE</scope>
</reference>
<keyword evidence="1" id="KW-0472">Membrane</keyword>
<sequence length="50" mass="5775">MTQADFLTFYVSTLFAFVGVAAVFIKYLIGQIKRLETRVDDIYDLLLARQ</sequence>
<organism evidence="2">
    <name type="scientific">uncultured Caudovirales phage</name>
    <dbReference type="NCBI Taxonomy" id="2100421"/>
    <lineage>
        <taxon>Viruses</taxon>
        <taxon>Duplodnaviria</taxon>
        <taxon>Heunggongvirae</taxon>
        <taxon>Uroviricota</taxon>
        <taxon>Caudoviricetes</taxon>
        <taxon>Peduoviridae</taxon>
        <taxon>Maltschvirus</taxon>
        <taxon>Maltschvirus maltsch</taxon>
    </lineage>
</organism>
<keyword evidence="1" id="KW-1133">Transmembrane helix</keyword>
<gene>
    <name evidence="2" type="ORF">UFOVP30_3</name>
</gene>
<accession>A0A6J5KN95</accession>
<keyword evidence="1" id="KW-0812">Transmembrane</keyword>
<evidence type="ECO:0000313" key="2">
    <source>
        <dbReference type="EMBL" id="CAB4122307.1"/>
    </source>
</evidence>
<feature type="transmembrane region" description="Helical" evidence="1">
    <location>
        <begin position="6"/>
        <end position="29"/>
    </location>
</feature>
<evidence type="ECO:0000256" key="1">
    <source>
        <dbReference type="SAM" id="Phobius"/>
    </source>
</evidence>
<name>A0A6J5KN95_9CAUD</name>
<protein>
    <submittedName>
        <fullName evidence="2">Uncharacterized protein</fullName>
    </submittedName>
</protein>
<dbReference type="EMBL" id="LR796159">
    <property type="protein sequence ID" value="CAB4122307.1"/>
    <property type="molecule type" value="Genomic_DNA"/>
</dbReference>